<evidence type="ECO:0000256" key="2">
    <source>
        <dbReference type="ARBA" id="ARBA00001946"/>
    </source>
</evidence>
<evidence type="ECO:0000256" key="5">
    <source>
        <dbReference type="ARBA" id="ARBA00022526"/>
    </source>
</evidence>
<reference evidence="12 13" key="1">
    <citation type="journal article" date="2015" name="Genome Biol. Evol.">
        <title>Comparative Genomics of a Bacterivorous Green Alga Reveals Evolutionary Causalities and Consequences of Phago-Mixotrophic Mode of Nutrition.</title>
        <authorList>
            <person name="Burns J.A."/>
            <person name="Paasch A."/>
            <person name="Narechania A."/>
            <person name="Kim E."/>
        </authorList>
    </citation>
    <scope>NUCLEOTIDE SEQUENCE [LARGE SCALE GENOMIC DNA]</scope>
    <source>
        <strain evidence="12 13">PLY_AMNH</strain>
    </source>
</reference>
<evidence type="ECO:0000259" key="11">
    <source>
        <dbReference type="Pfam" id="PF02880"/>
    </source>
</evidence>
<evidence type="ECO:0000313" key="13">
    <source>
        <dbReference type="Proteomes" id="UP001190700"/>
    </source>
</evidence>
<dbReference type="Pfam" id="PF02880">
    <property type="entry name" value="PGM_PMM_III"/>
    <property type="match status" value="1"/>
</dbReference>
<dbReference type="InterPro" id="IPR005845">
    <property type="entry name" value="A-D-PHexomutase_a/b/a-II"/>
</dbReference>
<evidence type="ECO:0000259" key="9">
    <source>
        <dbReference type="Pfam" id="PF02878"/>
    </source>
</evidence>
<evidence type="ECO:0000256" key="6">
    <source>
        <dbReference type="ARBA" id="ARBA00022553"/>
    </source>
</evidence>
<dbReference type="PANTHER" id="PTHR42946:SF1">
    <property type="entry name" value="PHOSPHOGLUCOMUTASE (ALPHA-D-GLUCOSE-1,6-BISPHOSPHATE-DEPENDENT)"/>
    <property type="match status" value="1"/>
</dbReference>
<evidence type="ECO:0000256" key="7">
    <source>
        <dbReference type="ARBA" id="ARBA00049318"/>
    </source>
</evidence>
<dbReference type="Pfam" id="PF02879">
    <property type="entry name" value="PGM_PMM_II"/>
    <property type="match status" value="1"/>
</dbReference>
<feature type="domain" description="Alpha-D-phosphohexomutase alpha/beta/alpha" evidence="11">
    <location>
        <begin position="376"/>
        <end position="489"/>
    </location>
</feature>
<dbReference type="GO" id="GO:0004614">
    <property type="term" value="F:phosphoglucomutase activity"/>
    <property type="evidence" value="ECO:0007669"/>
    <property type="project" value="UniProtKB-EC"/>
</dbReference>
<gene>
    <name evidence="12" type="ORF">CYMTET_40365</name>
</gene>
<feature type="domain" description="Alpha-D-phosphohexomutase alpha/beta/alpha" evidence="10">
    <location>
        <begin position="286"/>
        <end position="371"/>
    </location>
</feature>
<dbReference type="InterPro" id="IPR005841">
    <property type="entry name" value="Alpha-D-phosphohexomutase_SF"/>
</dbReference>
<proteinExistence type="inferred from homology"/>
<comment type="cofactor">
    <cofactor evidence="2">
        <name>Mg(2+)</name>
        <dbReference type="ChEBI" id="CHEBI:18420"/>
    </cofactor>
</comment>
<comment type="caution">
    <text evidence="12">The sequence shown here is derived from an EMBL/GenBank/DDBJ whole genome shotgun (WGS) entry which is preliminary data.</text>
</comment>
<sequence>MRFACKMSACTSSNLVVQHCKAREELARTHRQPKKIAQASTRASTFRGVTSWFQPESALRRTSLRLRLSPKRAMAPVAGEVSQVPDDVRKKFTRLQNGSDVRGVALDGVEGEPVTLSCQEAYFIAAGFAEWLKGAVSHSDRLTVSVGQDSRLSGDALVEAILSGLASQGVAADGIGLATTPACFMSTIAPDHEYDGSIMVTASHLPWNRNGMKFFSAKGGLKKADIAVLLSNAMNNAASVGTPPSPDAAAAELIGSVDFMPCYCAHLIDLIRKGVNHPETYDKPLTGLKVIVDAGNGSGGFMASQVLAPLGADTTGSQFLDPDGNFPNHVPNPEDKQAMEMTTAAVLENKADLGIVFDTDVDRSGVVDSSGLEINKNRLIALLSAIVLKEYPGSTIVTDSVTNDGVSEFITAKGGEHYRYRRGYANVISKGKELNTQGTVSPLMIETSGHGAMKDNYFLDDGAYLAVQILIELVRQRLAGSGSLSDLLDGYKEAKEAREFRLKVTVEDFKPAGELVVEGFRELAVSGRHPWEMAAVNHEGYRVSIDEGEGRRGWILFRQ</sequence>
<organism evidence="12 13">
    <name type="scientific">Cymbomonas tetramitiformis</name>
    <dbReference type="NCBI Taxonomy" id="36881"/>
    <lineage>
        <taxon>Eukaryota</taxon>
        <taxon>Viridiplantae</taxon>
        <taxon>Chlorophyta</taxon>
        <taxon>Pyramimonadophyceae</taxon>
        <taxon>Pyramimonadales</taxon>
        <taxon>Pyramimonadaceae</taxon>
        <taxon>Cymbomonas</taxon>
    </lineage>
</organism>
<accession>A0AAE0CA11</accession>
<keyword evidence="6" id="KW-0597">Phosphoprotein</keyword>
<dbReference type="EC" id="5.4.2.2" evidence="4"/>
<comment type="catalytic activity">
    <reaction evidence="7">
        <text>alpha-D-glucose 1,6-bisphosphate + L-seryl-[protein] = O-phospho-L-seryl-[protein] + alpha-D-glucose 6-phosphate</text>
        <dbReference type="Rhea" id="RHEA:68752"/>
        <dbReference type="Rhea" id="RHEA-COMP:9863"/>
        <dbReference type="Rhea" id="RHEA-COMP:11604"/>
        <dbReference type="ChEBI" id="CHEBI:29999"/>
        <dbReference type="ChEBI" id="CHEBI:58225"/>
        <dbReference type="ChEBI" id="CHEBI:58392"/>
        <dbReference type="ChEBI" id="CHEBI:83421"/>
    </reaction>
</comment>
<keyword evidence="5" id="KW-0119">Carbohydrate metabolism</keyword>
<dbReference type="InterPro" id="IPR005846">
    <property type="entry name" value="A-D-PHexomutase_a/b/a-III"/>
</dbReference>
<dbReference type="InterPro" id="IPR016055">
    <property type="entry name" value="A-D-PHexomutase_a/b/a-I/II/III"/>
</dbReference>
<evidence type="ECO:0000256" key="1">
    <source>
        <dbReference type="ARBA" id="ARBA00000443"/>
    </source>
</evidence>
<dbReference type="GO" id="GO:0004615">
    <property type="term" value="F:phosphomannomutase activity"/>
    <property type="evidence" value="ECO:0007669"/>
    <property type="project" value="TreeGrafter"/>
</dbReference>
<dbReference type="EMBL" id="LGRX02026819">
    <property type="protein sequence ID" value="KAK3250250.1"/>
    <property type="molecule type" value="Genomic_DNA"/>
</dbReference>
<dbReference type="Pfam" id="PF02878">
    <property type="entry name" value="PGM_PMM_I"/>
    <property type="match status" value="1"/>
</dbReference>
<evidence type="ECO:0000256" key="4">
    <source>
        <dbReference type="ARBA" id="ARBA00012728"/>
    </source>
</evidence>
<dbReference type="GO" id="GO:0006006">
    <property type="term" value="P:glucose metabolic process"/>
    <property type="evidence" value="ECO:0007669"/>
    <property type="project" value="UniProtKB-KW"/>
</dbReference>
<keyword evidence="5" id="KW-0313">Glucose metabolism</keyword>
<dbReference type="PANTHER" id="PTHR42946">
    <property type="entry name" value="PHOSPHOHEXOSE MUTASE"/>
    <property type="match status" value="1"/>
</dbReference>
<comment type="similarity">
    <text evidence="3">Belongs to the phosphohexose mutase family.</text>
</comment>
<evidence type="ECO:0000313" key="12">
    <source>
        <dbReference type="EMBL" id="KAK3250250.1"/>
    </source>
</evidence>
<evidence type="ECO:0000256" key="8">
    <source>
        <dbReference type="ARBA" id="ARBA00049409"/>
    </source>
</evidence>
<dbReference type="Proteomes" id="UP001190700">
    <property type="component" value="Unassembled WGS sequence"/>
</dbReference>
<dbReference type="CDD" id="cd03089">
    <property type="entry name" value="PMM_PGM"/>
    <property type="match status" value="1"/>
</dbReference>
<dbReference type="InterPro" id="IPR050060">
    <property type="entry name" value="Phosphoglucosamine_mutase"/>
</dbReference>
<dbReference type="InterPro" id="IPR005844">
    <property type="entry name" value="A-D-PHexomutase_a/b/a-I"/>
</dbReference>
<feature type="non-terminal residue" evidence="12">
    <location>
        <position position="559"/>
    </location>
</feature>
<evidence type="ECO:0000256" key="3">
    <source>
        <dbReference type="ARBA" id="ARBA00010231"/>
    </source>
</evidence>
<feature type="domain" description="Alpha-D-phosphohexomutase alpha/beta/alpha" evidence="9">
    <location>
        <begin position="99"/>
        <end position="226"/>
    </location>
</feature>
<dbReference type="Gene3D" id="3.40.120.10">
    <property type="entry name" value="Alpha-D-Glucose-1,6-Bisphosphate, subunit A, domain 3"/>
    <property type="match status" value="3"/>
</dbReference>
<comment type="catalytic activity">
    <reaction evidence="8">
        <text>O-phospho-L-seryl-[protein] + alpha-D-glucose 1-phosphate = alpha-D-glucose 1,6-bisphosphate + L-seryl-[protein]</text>
        <dbReference type="Rhea" id="RHEA:68748"/>
        <dbReference type="Rhea" id="RHEA-COMP:9863"/>
        <dbReference type="Rhea" id="RHEA-COMP:11604"/>
        <dbReference type="ChEBI" id="CHEBI:29999"/>
        <dbReference type="ChEBI" id="CHEBI:58392"/>
        <dbReference type="ChEBI" id="CHEBI:58601"/>
        <dbReference type="ChEBI" id="CHEBI:83421"/>
    </reaction>
</comment>
<dbReference type="PRINTS" id="PR00509">
    <property type="entry name" value="PGMPMM"/>
</dbReference>
<dbReference type="FunFam" id="3.40.120.10:FF:000010">
    <property type="entry name" value="phosphomannomutase/phosphoglucomutase isoform X1"/>
    <property type="match status" value="1"/>
</dbReference>
<name>A0AAE0CA11_9CHLO</name>
<keyword evidence="13" id="KW-1185">Reference proteome</keyword>
<protein>
    <recommendedName>
        <fullName evidence="4">phosphoglucomutase (alpha-D-glucose-1,6-bisphosphate-dependent)</fullName>
        <ecNumber evidence="4">5.4.2.2</ecNumber>
    </recommendedName>
</protein>
<comment type="catalytic activity">
    <reaction evidence="1">
        <text>alpha-D-glucose 1-phosphate = alpha-D-glucose 6-phosphate</text>
        <dbReference type="Rhea" id="RHEA:23536"/>
        <dbReference type="ChEBI" id="CHEBI:58225"/>
        <dbReference type="ChEBI" id="CHEBI:58601"/>
        <dbReference type="EC" id="5.4.2.2"/>
    </reaction>
</comment>
<dbReference type="SUPFAM" id="SSF53738">
    <property type="entry name" value="Phosphoglucomutase, first 3 domains"/>
    <property type="match status" value="3"/>
</dbReference>
<evidence type="ECO:0000259" key="10">
    <source>
        <dbReference type="Pfam" id="PF02879"/>
    </source>
</evidence>
<dbReference type="AlphaFoldDB" id="A0AAE0CA11"/>